<dbReference type="Proteomes" id="UP000712281">
    <property type="component" value="Unassembled WGS sequence"/>
</dbReference>
<dbReference type="AlphaFoldDB" id="A0A8S9HHK4"/>
<dbReference type="EMBL" id="QGKW02001940">
    <property type="protein sequence ID" value="KAF2557905.1"/>
    <property type="molecule type" value="Genomic_DNA"/>
</dbReference>
<protein>
    <submittedName>
        <fullName evidence="1">Uncharacterized protein</fullName>
    </submittedName>
</protein>
<evidence type="ECO:0000313" key="1">
    <source>
        <dbReference type="EMBL" id="KAF2557905.1"/>
    </source>
</evidence>
<reference evidence="1" key="1">
    <citation type="submission" date="2019-12" db="EMBL/GenBank/DDBJ databases">
        <title>Genome sequencing and annotation of Brassica cretica.</title>
        <authorList>
            <person name="Studholme D.J."/>
            <person name="Sarris P.F."/>
        </authorList>
    </citation>
    <scope>NUCLEOTIDE SEQUENCE</scope>
    <source>
        <strain evidence="1">PFS-001/15</strain>
        <tissue evidence="1">Leaf</tissue>
    </source>
</reference>
<organism evidence="1 2">
    <name type="scientific">Brassica cretica</name>
    <name type="common">Mustard</name>
    <dbReference type="NCBI Taxonomy" id="69181"/>
    <lineage>
        <taxon>Eukaryota</taxon>
        <taxon>Viridiplantae</taxon>
        <taxon>Streptophyta</taxon>
        <taxon>Embryophyta</taxon>
        <taxon>Tracheophyta</taxon>
        <taxon>Spermatophyta</taxon>
        <taxon>Magnoliopsida</taxon>
        <taxon>eudicotyledons</taxon>
        <taxon>Gunneridae</taxon>
        <taxon>Pentapetalae</taxon>
        <taxon>rosids</taxon>
        <taxon>malvids</taxon>
        <taxon>Brassicales</taxon>
        <taxon>Brassicaceae</taxon>
        <taxon>Brassiceae</taxon>
        <taxon>Brassica</taxon>
    </lineage>
</organism>
<gene>
    <name evidence="1" type="ORF">F2Q68_00012898</name>
</gene>
<comment type="caution">
    <text evidence="1">The sequence shown here is derived from an EMBL/GenBank/DDBJ whole genome shotgun (WGS) entry which is preliminary data.</text>
</comment>
<proteinExistence type="predicted"/>
<sequence>MNAAHPYPKVVDRVSVPLSSYEVSGICFVGRYPLAGVGSSDSRVMWVLEVEVIVWRVMGSNDISPIIGLYSVRKSAELLFKTLL</sequence>
<name>A0A8S9HHK4_BRACR</name>
<accession>A0A8S9HHK4</accession>
<evidence type="ECO:0000313" key="2">
    <source>
        <dbReference type="Proteomes" id="UP000712281"/>
    </source>
</evidence>